<feature type="compositionally biased region" description="Low complexity" evidence="1">
    <location>
        <begin position="394"/>
        <end position="405"/>
    </location>
</feature>
<evidence type="ECO:0000313" key="3">
    <source>
        <dbReference type="Proteomes" id="UP001492380"/>
    </source>
</evidence>
<accession>A0ABR1YUD2</accession>
<sequence>MSSKSQDQSDFTAPSPAKRARGAGQSQEPTPDFSAQHATLALQNHFASAGLVPANLTEDRQSTLDFKPENKCEWQMANTHSDHRCQDVPWLERDIRQIQQSVCQYFMWVSGVPEPQPSALARHWYALGRYIWNGLGDREPSEPNPHSCGASDRLQATSSSSYHPASPILERGYTAFRGDFQPNVEEMTEAVRSIFAYKAAPVSKGVKLLALEAWEYLRTNPLLVDWSNYTDEEHAGIAQEKSRLIAELEQIERDAGREELLSKGADCLGSGSRKRSFEAAGLGGELPKTRRSETEIIDDNFDFVDSNWPSFLPELDFDFEGFVFGEFNFKLEDGGASTSQPSTLPLSHANSPGHPRVKALSEGLDSTVSAPGVSSALTAASPPNVCPVRQPSGAAAPANTNQQQPAPFPPKGVSSPENVLPAGVPENRVERQILAKQRRDSGPAGEQMLGRAAPVCQPTNPGSSSNRIANQPQHVGRLMQHAGHQTAMNTSAHPAQRAMPQGGHPHPRQPAPVASAPTRMAHHPSMAMAPGHPVSAGRNTDGRFAFSGPPVGSVPMVRSGQGVPRPVAGIPVSAAHHAASYRPVAAPRPVVASNAMAVHHHMAAPNATAVPHPMAVPRSMADPRLMANPRLTREPRMTNSQWSMPAIPASAPVAPQAATTNTAPGFCQSPSTDIIAYMRHSQTGGHAGNNGSTSAPMTPQMAYRNRYGDAPNPFAVNANAPGFVARPAAFHGQQLFASPEYHGQQRQFGGLQHHGHGQGQFLGHGHGHGHFVGVVPSLPPQQAPVAGGPGAFGTFGAQGNGVGAGAAVVVASGAGRGRGRPRIRGGPPRLRQDRDGR</sequence>
<keyword evidence="3" id="KW-1185">Reference proteome</keyword>
<evidence type="ECO:0000256" key="1">
    <source>
        <dbReference type="SAM" id="MobiDB-lite"/>
    </source>
</evidence>
<organism evidence="2 3">
    <name type="scientific">Phyllosticta capitalensis</name>
    <dbReference type="NCBI Taxonomy" id="121624"/>
    <lineage>
        <taxon>Eukaryota</taxon>
        <taxon>Fungi</taxon>
        <taxon>Dikarya</taxon>
        <taxon>Ascomycota</taxon>
        <taxon>Pezizomycotina</taxon>
        <taxon>Dothideomycetes</taxon>
        <taxon>Dothideomycetes incertae sedis</taxon>
        <taxon>Botryosphaeriales</taxon>
        <taxon>Phyllostictaceae</taxon>
        <taxon>Phyllosticta</taxon>
    </lineage>
</organism>
<feature type="region of interest" description="Disordered" evidence="1">
    <location>
        <begin position="812"/>
        <end position="837"/>
    </location>
</feature>
<dbReference type="EMBL" id="JBBWRZ010000004">
    <property type="protein sequence ID" value="KAK8238454.1"/>
    <property type="molecule type" value="Genomic_DNA"/>
</dbReference>
<name>A0ABR1YUD2_9PEZI</name>
<gene>
    <name evidence="2" type="ORF">HDK90DRAFT_524545</name>
</gene>
<dbReference type="Proteomes" id="UP001492380">
    <property type="component" value="Unassembled WGS sequence"/>
</dbReference>
<feature type="compositionally biased region" description="Polar residues" evidence="1">
    <location>
        <begin position="336"/>
        <end position="350"/>
    </location>
</feature>
<protein>
    <submittedName>
        <fullName evidence="2">Uncharacterized protein</fullName>
    </submittedName>
</protein>
<feature type="region of interest" description="Disordered" evidence="1">
    <location>
        <begin position="484"/>
        <end position="516"/>
    </location>
</feature>
<comment type="caution">
    <text evidence="2">The sequence shown here is derived from an EMBL/GenBank/DDBJ whole genome shotgun (WGS) entry which is preliminary data.</text>
</comment>
<feature type="region of interest" description="Disordered" evidence="1">
    <location>
        <begin position="141"/>
        <end position="165"/>
    </location>
</feature>
<feature type="compositionally biased region" description="Polar residues" evidence="1">
    <location>
        <begin position="154"/>
        <end position="163"/>
    </location>
</feature>
<feature type="compositionally biased region" description="Polar residues" evidence="1">
    <location>
        <begin position="1"/>
        <end position="12"/>
    </location>
</feature>
<reference evidence="2 3" key="1">
    <citation type="submission" date="2024-04" db="EMBL/GenBank/DDBJ databases">
        <title>Phyllosticta paracitricarpa is synonymous to the EU quarantine fungus P. citricarpa based on phylogenomic analyses.</title>
        <authorList>
            <consortium name="Lawrence Berkeley National Laboratory"/>
            <person name="Van Ingen-Buijs V.A."/>
            <person name="Van Westerhoven A.C."/>
            <person name="Haridas S."/>
            <person name="Skiadas P."/>
            <person name="Martin F."/>
            <person name="Groenewald J.Z."/>
            <person name="Crous P.W."/>
            <person name="Seidl M.F."/>
        </authorList>
    </citation>
    <scope>NUCLEOTIDE SEQUENCE [LARGE SCALE GENOMIC DNA]</scope>
    <source>
        <strain evidence="2 3">CBS 123374</strain>
    </source>
</reference>
<feature type="region of interest" description="Disordered" evidence="1">
    <location>
        <begin position="1"/>
        <end position="36"/>
    </location>
</feature>
<feature type="region of interest" description="Disordered" evidence="1">
    <location>
        <begin position="334"/>
        <end position="356"/>
    </location>
</feature>
<proteinExistence type="predicted"/>
<feature type="region of interest" description="Disordered" evidence="1">
    <location>
        <begin position="374"/>
        <end position="420"/>
    </location>
</feature>
<evidence type="ECO:0000313" key="2">
    <source>
        <dbReference type="EMBL" id="KAK8238454.1"/>
    </source>
</evidence>